<evidence type="ECO:0000313" key="2">
    <source>
        <dbReference type="EMBL" id="POZ87497.1"/>
    </source>
</evidence>
<dbReference type="EMBL" id="PQVP01000001">
    <property type="protein sequence ID" value="POZ87497.1"/>
    <property type="molecule type" value="Genomic_DNA"/>
</dbReference>
<gene>
    <name evidence="2" type="ORF">C3743_14070</name>
</gene>
<evidence type="ECO:0000313" key="3">
    <source>
        <dbReference type="Proteomes" id="UP000238655"/>
    </source>
</evidence>
<accession>A0A2S5E7U3</accession>
<feature type="chain" id="PRO_5015399529" description="Lipoprotein" evidence="1">
    <location>
        <begin position="30"/>
        <end position="119"/>
    </location>
</feature>
<name>A0A2S5E7U3_9BURK</name>
<evidence type="ECO:0000256" key="1">
    <source>
        <dbReference type="SAM" id="SignalP"/>
    </source>
</evidence>
<dbReference type="RefSeq" id="WP_089462620.1">
    <property type="nucleotide sequence ID" value="NZ_CM009576.1"/>
</dbReference>
<evidence type="ECO:0008006" key="4">
    <source>
        <dbReference type="Google" id="ProtNLM"/>
    </source>
</evidence>
<comment type="caution">
    <text evidence="2">The sequence shown here is derived from an EMBL/GenBank/DDBJ whole genome shotgun (WGS) entry which is preliminary data.</text>
</comment>
<organism evidence="2 3">
    <name type="scientific">Burkholderia contaminans</name>
    <dbReference type="NCBI Taxonomy" id="488447"/>
    <lineage>
        <taxon>Bacteria</taxon>
        <taxon>Pseudomonadati</taxon>
        <taxon>Pseudomonadota</taxon>
        <taxon>Betaproteobacteria</taxon>
        <taxon>Burkholderiales</taxon>
        <taxon>Burkholderiaceae</taxon>
        <taxon>Burkholderia</taxon>
        <taxon>Burkholderia cepacia complex</taxon>
    </lineage>
</organism>
<keyword evidence="1" id="KW-0732">Signal</keyword>
<dbReference type="AlphaFoldDB" id="A0A2S5E7U3"/>
<reference evidence="2 3" key="1">
    <citation type="submission" date="2018-01" db="EMBL/GenBank/DDBJ databases">
        <title>Successful Treatment of Persistent Burkholderia cepacia Bacteremia with Ceftazidime-Avibactam.</title>
        <authorList>
            <person name="Tamma P."/>
            <person name="Fan Y."/>
            <person name="Bergman Y."/>
            <person name="Sick-Samuels A."/>
            <person name="Hsu A."/>
            <person name="Timp W."/>
            <person name="Simner P."/>
        </authorList>
    </citation>
    <scope>NUCLEOTIDE SEQUENCE [LARGE SCALE GENOMIC DNA]</scope>
    <source>
        <strain evidence="2 3">170816</strain>
    </source>
</reference>
<proteinExistence type="predicted"/>
<protein>
    <recommendedName>
        <fullName evidence="4">Lipoprotein</fullName>
    </recommendedName>
</protein>
<dbReference type="Proteomes" id="UP000238655">
    <property type="component" value="Chromosome 2"/>
</dbReference>
<sequence>MTLSGVRRACGVFAAACISAVLTQSAAVAGPTAYHIKDNKAGAWFGCDTKERFDKIISFDKAAFRKAALSAIAAGNCTVFRAGQTVYLGDVPIFGGLIQLRREGETEEYWTNREAISSK</sequence>
<feature type="signal peptide" evidence="1">
    <location>
        <begin position="1"/>
        <end position="29"/>
    </location>
</feature>